<keyword evidence="1" id="KW-0732">Signal</keyword>
<keyword evidence="3" id="KW-1185">Reference proteome</keyword>
<organism evidence="2 3">
    <name type="scientific">Pseudoalteromonas phenolica</name>
    <dbReference type="NCBI Taxonomy" id="161398"/>
    <lineage>
        <taxon>Bacteria</taxon>
        <taxon>Pseudomonadati</taxon>
        <taxon>Pseudomonadota</taxon>
        <taxon>Gammaproteobacteria</taxon>
        <taxon>Alteromonadales</taxon>
        <taxon>Pseudoalteromonadaceae</taxon>
        <taxon>Pseudoalteromonas</taxon>
    </lineage>
</organism>
<evidence type="ECO:0000313" key="3">
    <source>
        <dbReference type="Proteomes" id="UP000061457"/>
    </source>
</evidence>
<feature type="signal peptide" evidence="1">
    <location>
        <begin position="1"/>
        <end position="25"/>
    </location>
</feature>
<accession>A0A0S2K215</accession>
<dbReference type="InterPro" id="IPR022193">
    <property type="entry name" value="DUF3718"/>
</dbReference>
<dbReference type="AlphaFoldDB" id="A0A0S2K215"/>
<proteinExistence type="predicted"/>
<dbReference type="PATRIC" id="fig|161398.10.peg.1825"/>
<feature type="chain" id="PRO_5006600984" description="DUF3718 domain-containing protein" evidence="1">
    <location>
        <begin position="26"/>
        <end position="120"/>
    </location>
</feature>
<sequence length="120" mass="12861">MNTLSTLSATLILATSTLVSTNANATEFIAADNSIGTQLCMAVAKDDKLALSKTMKNVRIKKHSLVNKLTCNDLSVAKFAATYDLNNSAKFLNLDLNTVTTIRDLAAKREQKVLVVAGSK</sequence>
<dbReference type="Proteomes" id="UP000061457">
    <property type="component" value="Chromosome I"/>
</dbReference>
<evidence type="ECO:0008006" key="4">
    <source>
        <dbReference type="Google" id="ProtNLM"/>
    </source>
</evidence>
<protein>
    <recommendedName>
        <fullName evidence="4">DUF3718 domain-containing protein</fullName>
    </recommendedName>
</protein>
<dbReference type="KEGG" id="pphe:PP2015_1800"/>
<dbReference type="EMBL" id="CP013187">
    <property type="protein sequence ID" value="ALO42301.1"/>
    <property type="molecule type" value="Genomic_DNA"/>
</dbReference>
<gene>
    <name evidence="2" type="ORF">PP2015_1800</name>
</gene>
<dbReference type="Pfam" id="PF12514">
    <property type="entry name" value="DUF3718"/>
    <property type="match status" value="1"/>
</dbReference>
<evidence type="ECO:0000256" key="1">
    <source>
        <dbReference type="SAM" id="SignalP"/>
    </source>
</evidence>
<reference evidence="2 3" key="1">
    <citation type="submission" date="2015-11" db="EMBL/GenBank/DDBJ databases">
        <authorList>
            <person name="Zhang Y."/>
            <person name="Guo Z."/>
        </authorList>
    </citation>
    <scope>NUCLEOTIDE SEQUENCE [LARGE SCALE GENOMIC DNA]</scope>
    <source>
        <strain evidence="2 3">KCTC 12086</strain>
    </source>
</reference>
<name>A0A0S2K215_9GAMM</name>
<evidence type="ECO:0000313" key="2">
    <source>
        <dbReference type="EMBL" id="ALO42301.1"/>
    </source>
</evidence>